<dbReference type="AlphaFoldDB" id="A0A0A9DJA6"/>
<protein>
    <submittedName>
        <fullName evidence="1">Uncharacterized protein</fullName>
    </submittedName>
</protein>
<name>A0A0A9DJA6_ARUDO</name>
<sequence>MQVRVLKSTSPSTMGRLLVPSGLTHVIPKESSSVTVHEDKKRCHLFCGGKEEKNDPVGGNK</sequence>
<dbReference type="EMBL" id="GBRH01209271">
    <property type="protein sequence ID" value="JAD88624.1"/>
    <property type="molecule type" value="Transcribed_RNA"/>
</dbReference>
<reference evidence="1" key="2">
    <citation type="journal article" date="2015" name="Data Brief">
        <title>Shoot transcriptome of the giant reed, Arundo donax.</title>
        <authorList>
            <person name="Barrero R.A."/>
            <person name="Guerrero F.D."/>
            <person name="Moolhuijzen P."/>
            <person name="Goolsby J.A."/>
            <person name="Tidwell J."/>
            <person name="Bellgard S.E."/>
            <person name="Bellgard M.I."/>
        </authorList>
    </citation>
    <scope>NUCLEOTIDE SEQUENCE</scope>
    <source>
        <tissue evidence="1">Shoot tissue taken approximately 20 cm above the soil surface</tissue>
    </source>
</reference>
<reference evidence="1" key="1">
    <citation type="submission" date="2014-09" db="EMBL/GenBank/DDBJ databases">
        <authorList>
            <person name="Magalhaes I.L.F."/>
            <person name="Oliveira U."/>
            <person name="Santos F.R."/>
            <person name="Vidigal T.H.D.A."/>
            <person name="Brescovit A.D."/>
            <person name="Santos A.J."/>
        </authorList>
    </citation>
    <scope>NUCLEOTIDE SEQUENCE</scope>
    <source>
        <tissue evidence="1">Shoot tissue taken approximately 20 cm above the soil surface</tissue>
    </source>
</reference>
<organism evidence="1">
    <name type="scientific">Arundo donax</name>
    <name type="common">Giant reed</name>
    <name type="synonym">Donax arundinaceus</name>
    <dbReference type="NCBI Taxonomy" id="35708"/>
    <lineage>
        <taxon>Eukaryota</taxon>
        <taxon>Viridiplantae</taxon>
        <taxon>Streptophyta</taxon>
        <taxon>Embryophyta</taxon>
        <taxon>Tracheophyta</taxon>
        <taxon>Spermatophyta</taxon>
        <taxon>Magnoliopsida</taxon>
        <taxon>Liliopsida</taxon>
        <taxon>Poales</taxon>
        <taxon>Poaceae</taxon>
        <taxon>PACMAD clade</taxon>
        <taxon>Arundinoideae</taxon>
        <taxon>Arundineae</taxon>
        <taxon>Arundo</taxon>
    </lineage>
</organism>
<evidence type="ECO:0000313" key="1">
    <source>
        <dbReference type="EMBL" id="JAD88624.1"/>
    </source>
</evidence>
<proteinExistence type="predicted"/>
<accession>A0A0A9DJA6</accession>